<dbReference type="EMBL" id="QJJS01000018">
    <property type="protein sequence ID" value="PXW93688.1"/>
    <property type="molecule type" value="Genomic_DNA"/>
</dbReference>
<evidence type="ECO:0000256" key="1">
    <source>
        <dbReference type="ARBA" id="ARBA00004651"/>
    </source>
</evidence>
<comment type="caution">
    <text evidence="10">The sequence shown here is derived from an EMBL/GenBank/DDBJ whole genome shotgun (WGS) entry which is preliminary data.</text>
</comment>
<dbReference type="GO" id="GO:0005886">
    <property type="term" value="C:plasma membrane"/>
    <property type="evidence" value="ECO:0007669"/>
    <property type="project" value="UniProtKB-SubCell"/>
</dbReference>
<feature type="transmembrane region" description="Helical" evidence="8">
    <location>
        <begin position="444"/>
        <end position="466"/>
    </location>
</feature>
<feature type="transmembrane region" description="Helical" evidence="8">
    <location>
        <begin position="384"/>
        <end position="401"/>
    </location>
</feature>
<reference evidence="10 11" key="1">
    <citation type="submission" date="2018-05" db="EMBL/GenBank/DDBJ databases">
        <title>Genomic Encyclopedia of Type Strains, Phase IV (KMG-IV): sequencing the most valuable type-strain genomes for metagenomic binning, comparative biology and taxonomic classification.</title>
        <authorList>
            <person name="Goeker M."/>
        </authorList>
    </citation>
    <scope>NUCLEOTIDE SEQUENCE [LARGE SCALE GENOMIC DNA]</scope>
    <source>
        <strain evidence="10 11">DSM 566</strain>
    </source>
</reference>
<keyword evidence="6 8" id="KW-1133">Transmembrane helix</keyword>
<feature type="domain" description="Glycosyltransferase RgtA/B/C/D-like" evidence="9">
    <location>
        <begin position="81"/>
        <end position="238"/>
    </location>
</feature>
<evidence type="ECO:0000256" key="8">
    <source>
        <dbReference type="SAM" id="Phobius"/>
    </source>
</evidence>
<accession>A0A318GVU8</accession>
<feature type="transmembrane region" description="Helical" evidence="8">
    <location>
        <begin position="30"/>
        <end position="49"/>
    </location>
</feature>
<proteinExistence type="predicted"/>
<evidence type="ECO:0000256" key="2">
    <source>
        <dbReference type="ARBA" id="ARBA00022475"/>
    </source>
</evidence>
<dbReference type="Pfam" id="PF13231">
    <property type="entry name" value="PMT_2"/>
    <property type="match status" value="1"/>
</dbReference>
<evidence type="ECO:0000256" key="4">
    <source>
        <dbReference type="ARBA" id="ARBA00022679"/>
    </source>
</evidence>
<gene>
    <name evidence="10" type="ORF">C7444_11857</name>
</gene>
<dbReference type="RefSeq" id="WP_110401947.1">
    <property type="nucleotide sequence ID" value="NZ_QJJS01000018.1"/>
</dbReference>
<dbReference type="PANTHER" id="PTHR33908">
    <property type="entry name" value="MANNOSYLTRANSFERASE YKCB-RELATED"/>
    <property type="match status" value="1"/>
</dbReference>
<dbReference type="GO" id="GO:0009103">
    <property type="term" value="P:lipopolysaccharide biosynthetic process"/>
    <property type="evidence" value="ECO:0007669"/>
    <property type="project" value="UniProtKB-ARBA"/>
</dbReference>
<keyword evidence="7 8" id="KW-0472">Membrane</keyword>
<evidence type="ECO:0000313" key="10">
    <source>
        <dbReference type="EMBL" id="PXW93688.1"/>
    </source>
</evidence>
<keyword evidence="2" id="KW-1003">Cell membrane</keyword>
<sequence length="469" mass="51595">MSLPATSLPLHRGGRVRPDDRASSVEVRQIVLLFVAALLLNHLVGTWLLQDAPVIGDALQYLERARQLFRGEDDGLPHYWPPGAPLVLAGLFTLLGRADMAIAQVFMSVLSALTTVLVFLLAHECRGRRSVAWGAALLHGLSPTTLWMARQTETHTFCALWIAAASLFAVRFLRRGAWTDLLLAAVYAAALVLTRPGSAPLLLLLAALPLVRTRRWPLVLPQTAAVLLVALVFLLPVLQFNHARGAGWVLSTNNERNFFIGNNPHTPAYKTGHLAWRPLEALPADTQAYLRRHYEAADPRQAMMQSSLAYLREAPWAFVQRCASRFRNYWAFDYEQGRRLQIHLAALGPVSWVPAVLQALGSAALVWLFVLGLPALVRQGQGRWVGGVLLVCLLYQLPHVVAFSSPVYRAGLGPLICVLAAAGWQALRAERTSGLARPSHRSRLTVAVLSTVLLLAIHVEAAWHLVALR</sequence>
<feature type="transmembrane region" description="Helical" evidence="8">
    <location>
        <begin position="185"/>
        <end position="211"/>
    </location>
</feature>
<evidence type="ECO:0000256" key="6">
    <source>
        <dbReference type="ARBA" id="ARBA00022989"/>
    </source>
</evidence>
<protein>
    <submittedName>
        <fullName evidence="10">Dolichyl-phosphate-mannose-protein mannosyltransferase</fullName>
    </submittedName>
</protein>
<feature type="transmembrane region" description="Helical" evidence="8">
    <location>
        <begin position="218"/>
        <end position="238"/>
    </location>
</feature>
<feature type="transmembrane region" description="Helical" evidence="8">
    <location>
        <begin position="101"/>
        <end position="122"/>
    </location>
</feature>
<evidence type="ECO:0000259" key="9">
    <source>
        <dbReference type="Pfam" id="PF13231"/>
    </source>
</evidence>
<keyword evidence="4 10" id="KW-0808">Transferase</keyword>
<dbReference type="AlphaFoldDB" id="A0A318GVU8"/>
<dbReference type="GO" id="GO:0016763">
    <property type="term" value="F:pentosyltransferase activity"/>
    <property type="evidence" value="ECO:0007669"/>
    <property type="project" value="TreeGrafter"/>
</dbReference>
<dbReference type="InterPro" id="IPR038731">
    <property type="entry name" value="RgtA/B/C-like"/>
</dbReference>
<dbReference type="Proteomes" id="UP000247811">
    <property type="component" value="Unassembled WGS sequence"/>
</dbReference>
<name>A0A318GVU8_9BURK</name>
<keyword evidence="11" id="KW-1185">Reference proteome</keyword>
<comment type="subcellular location">
    <subcellularLocation>
        <location evidence="1">Cell membrane</location>
        <topology evidence="1">Multi-pass membrane protein</topology>
    </subcellularLocation>
</comment>
<dbReference type="OrthoDB" id="136232at2"/>
<dbReference type="InterPro" id="IPR050297">
    <property type="entry name" value="LipidA_mod_glycosyltrf_83"/>
</dbReference>
<organism evidence="10 11">
    <name type="scientific">Sphaerotilus hippei</name>
    <dbReference type="NCBI Taxonomy" id="744406"/>
    <lineage>
        <taxon>Bacteria</taxon>
        <taxon>Pseudomonadati</taxon>
        <taxon>Pseudomonadota</taxon>
        <taxon>Betaproteobacteria</taxon>
        <taxon>Burkholderiales</taxon>
        <taxon>Sphaerotilaceae</taxon>
        <taxon>Sphaerotilus</taxon>
    </lineage>
</organism>
<keyword evidence="3 10" id="KW-0328">Glycosyltransferase</keyword>
<feature type="transmembrane region" description="Helical" evidence="8">
    <location>
        <begin position="407"/>
        <end position="424"/>
    </location>
</feature>
<evidence type="ECO:0000256" key="3">
    <source>
        <dbReference type="ARBA" id="ARBA00022676"/>
    </source>
</evidence>
<evidence type="ECO:0000256" key="5">
    <source>
        <dbReference type="ARBA" id="ARBA00022692"/>
    </source>
</evidence>
<feature type="transmembrane region" description="Helical" evidence="8">
    <location>
        <begin position="156"/>
        <end position="173"/>
    </location>
</feature>
<dbReference type="PANTHER" id="PTHR33908:SF11">
    <property type="entry name" value="MEMBRANE PROTEIN"/>
    <property type="match status" value="1"/>
</dbReference>
<evidence type="ECO:0000313" key="11">
    <source>
        <dbReference type="Proteomes" id="UP000247811"/>
    </source>
</evidence>
<feature type="transmembrane region" description="Helical" evidence="8">
    <location>
        <begin position="355"/>
        <end position="377"/>
    </location>
</feature>
<keyword evidence="5 8" id="KW-0812">Transmembrane</keyword>
<evidence type="ECO:0000256" key="7">
    <source>
        <dbReference type="ARBA" id="ARBA00023136"/>
    </source>
</evidence>